<sequence>MEGRHHTMTLCFSGLLLRLVDYQRTIEVDAATLGEALDQVEGRHPRLRTVLRDGEGGIRRSHRVFVNGELVGAADLATPLADSDSVEFLTAIAGG</sequence>
<dbReference type="AlphaFoldDB" id="D5SJK8"/>
<dbReference type="OrthoDB" id="9103075at2"/>
<keyword evidence="2" id="KW-1185">Reference proteome</keyword>
<dbReference type="InterPro" id="IPR003749">
    <property type="entry name" value="ThiS/MoaD-like"/>
</dbReference>
<accession>D5SJK8</accession>
<dbReference type="Pfam" id="PF02597">
    <property type="entry name" value="ThiS"/>
    <property type="match status" value="1"/>
</dbReference>
<dbReference type="PANTHER" id="PTHR38031:SF1">
    <property type="entry name" value="SULFUR CARRIER PROTEIN CYSO"/>
    <property type="match status" value="1"/>
</dbReference>
<dbReference type="InterPro" id="IPR052045">
    <property type="entry name" value="Sulfur_Carrier/Prot_Modifier"/>
</dbReference>
<dbReference type="SUPFAM" id="SSF54285">
    <property type="entry name" value="MoaD/ThiS"/>
    <property type="match status" value="1"/>
</dbReference>
<proteinExistence type="predicted"/>
<dbReference type="InterPro" id="IPR012675">
    <property type="entry name" value="Beta-grasp_dom_sf"/>
</dbReference>
<protein>
    <submittedName>
        <fullName evidence="1">ThiS family domain protein</fullName>
    </submittedName>
</protein>
<keyword evidence="1" id="KW-0614">Plasmid</keyword>
<dbReference type="Proteomes" id="UP000002357">
    <property type="component" value="Plasmid pSCL4"/>
</dbReference>
<name>D5SJK8_STRCL</name>
<geneLocation type="plasmid" evidence="1 2">
    <name>pSCL4</name>
</geneLocation>
<dbReference type="PANTHER" id="PTHR38031">
    <property type="entry name" value="SULFUR CARRIER PROTEIN SLR0821-RELATED"/>
    <property type="match status" value="1"/>
</dbReference>
<gene>
    <name evidence="1" type="ORF">SCLAV_p0614</name>
</gene>
<dbReference type="eggNOG" id="COG1977">
    <property type="taxonomic scope" value="Bacteria"/>
</dbReference>
<evidence type="ECO:0000313" key="2">
    <source>
        <dbReference type="Proteomes" id="UP000002357"/>
    </source>
</evidence>
<dbReference type="CDD" id="cd17040">
    <property type="entry name" value="Ubl_MoaD_like"/>
    <property type="match status" value="1"/>
</dbReference>
<evidence type="ECO:0000313" key="1">
    <source>
        <dbReference type="EMBL" id="EFG04101.2"/>
    </source>
</evidence>
<reference evidence="1 2" key="1">
    <citation type="journal article" date="2010" name="Genome Biol. Evol.">
        <title>The sequence of a 1.8-mb bacterial linear plasmid reveals a rich evolutionary reservoir of secondary metabolic pathways.</title>
        <authorList>
            <person name="Medema M.H."/>
            <person name="Trefzer A."/>
            <person name="Kovalchuk A."/>
            <person name="van den Berg M."/>
            <person name="Mueller U."/>
            <person name="Heijne W."/>
            <person name="Wu L."/>
            <person name="Alam M.T."/>
            <person name="Ronning C.M."/>
            <person name="Nierman W.C."/>
            <person name="Bovenberg R.A.L."/>
            <person name="Breitling R."/>
            <person name="Takano E."/>
        </authorList>
    </citation>
    <scope>NUCLEOTIDE SEQUENCE [LARGE SCALE GENOMIC DNA]</scope>
    <source>
        <strain evidence="2">ATCC 27064 / DSM 738 / JCM 4710 / NBRC 13307 / NCIMB 12785 / NRRL 3585 / VKM Ac-602</strain>
        <plasmid evidence="1">pSCL4</plasmid>
    </source>
</reference>
<dbReference type="InterPro" id="IPR016155">
    <property type="entry name" value="Mopterin_synth/thiamin_S_b"/>
</dbReference>
<dbReference type="Gene3D" id="3.10.20.30">
    <property type="match status" value="1"/>
</dbReference>
<dbReference type="EMBL" id="CM000914">
    <property type="protein sequence ID" value="EFG04101.2"/>
    <property type="molecule type" value="Genomic_DNA"/>
</dbReference>
<organism evidence="1 2">
    <name type="scientific">Streptomyces clavuligerus</name>
    <dbReference type="NCBI Taxonomy" id="1901"/>
    <lineage>
        <taxon>Bacteria</taxon>
        <taxon>Bacillati</taxon>
        <taxon>Actinomycetota</taxon>
        <taxon>Actinomycetes</taxon>
        <taxon>Kitasatosporales</taxon>
        <taxon>Streptomycetaceae</taxon>
        <taxon>Streptomyces</taxon>
    </lineage>
</organism>